<keyword evidence="3" id="KW-0805">Transcription regulation</keyword>
<dbReference type="InterPro" id="IPR025943">
    <property type="entry name" value="Sigma_54_int_dom_ATP-bd_2"/>
</dbReference>
<proteinExistence type="predicted"/>
<dbReference type="PANTHER" id="PTHR32071">
    <property type="entry name" value="TRANSCRIPTIONAL REGULATORY PROTEIN"/>
    <property type="match status" value="1"/>
</dbReference>
<gene>
    <name evidence="9" type="ORF">ET418_17105</name>
</gene>
<dbReference type="PANTHER" id="PTHR32071:SF117">
    <property type="entry name" value="PTS-DEPENDENT DIHYDROXYACETONE KINASE OPERON REGULATORY PROTEIN-RELATED"/>
    <property type="match status" value="1"/>
</dbReference>
<evidence type="ECO:0000259" key="8">
    <source>
        <dbReference type="PROSITE" id="PS50045"/>
    </source>
</evidence>
<dbReference type="EMBL" id="SRSD01000012">
    <property type="protein sequence ID" value="KAA0888115.1"/>
    <property type="molecule type" value="Genomic_DNA"/>
</dbReference>
<dbReference type="Gene3D" id="1.10.10.60">
    <property type="entry name" value="Homeodomain-like"/>
    <property type="match status" value="1"/>
</dbReference>
<protein>
    <submittedName>
        <fullName evidence="9">AAA family ATPase</fullName>
    </submittedName>
</protein>
<evidence type="ECO:0000256" key="4">
    <source>
        <dbReference type="ARBA" id="ARBA00023125"/>
    </source>
</evidence>
<keyword evidence="10" id="KW-1185">Reference proteome</keyword>
<dbReference type="PROSITE" id="PS00688">
    <property type="entry name" value="SIGMA54_INTERACT_3"/>
    <property type="match status" value="1"/>
</dbReference>
<dbReference type="PROSITE" id="PS00676">
    <property type="entry name" value="SIGMA54_INTERACT_2"/>
    <property type="match status" value="1"/>
</dbReference>
<dbReference type="CDD" id="cd00009">
    <property type="entry name" value="AAA"/>
    <property type="match status" value="1"/>
</dbReference>
<dbReference type="InterPro" id="IPR003593">
    <property type="entry name" value="AAA+_ATPase"/>
</dbReference>
<dbReference type="SUPFAM" id="SSF52540">
    <property type="entry name" value="P-loop containing nucleoside triphosphate hydrolases"/>
    <property type="match status" value="1"/>
</dbReference>
<dbReference type="InterPro" id="IPR025662">
    <property type="entry name" value="Sigma_54_int_dom_ATP-bd_1"/>
</dbReference>
<sequence length="509" mass="56532">MAVNRDEFFREVTLRICSSLDIGVAVNRAFNYLREHFPLDEIYLDIYDSKLGAIRRIVHFAKSGGEAAEEILPLTELVWKWGSSLAGPLIMDAETVSGPAKAIAELVKLEENTDLVLPLRVEQELIGVLILRAYGERRYEQEHAELLSVVADPFALALANALSYREAIHYRDILLDDNRFLKMELLSQAGDEIIGGNSGLRNVMEMVRQVAPLNNTVLLMGETGTGKEVIANAIHFASSRKDGPFIKVNCGAIPEGLIDSELFGHEKGAFTGALTEKRGRFERASGGTIFLDEIGELPPQAQVRLLRVLQNREIERVGGDRPIPVDIRVIAATHRNLDSMVSENRFREDLWFRLNVFPIIVPPLRQRKEDVPALTRYFVELKSQELGVAIPPAIAPGALERLVNYGWPGNVRELENLVERELIRHRGGQLRFDSLLPSDGDSKAQPDAEGKADGPLNLDEAMSSHIGKVLRITNGKIHGPGGAAELLGINPNTLRGRMGKLGIMYRRKK</sequence>
<dbReference type="PROSITE" id="PS00675">
    <property type="entry name" value="SIGMA54_INTERACT_1"/>
    <property type="match status" value="1"/>
</dbReference>
<evidence type="ECO:0000313" key="10">
    <source>
        <dbReference type="Proteomes" id="UP000324298"/>
    </source>
</evidence>
<feature type="compositionally biased region" description="Basic and acidic residues" evidence="7">
    <location>
        <begin position="440"/>
        <end position="452"/>
    </location>
</feature>
<keyword evidence="2" id="KW-0067">ATP-binding</keyword>
<comment type="caution">
    <text evidence="9">The sequence shown here is derived from an EMBL/GenBank/DDBJ whole genome shotgun (WGS) entry which is preliminary data.</text>
</comment>
<dbReference type="InterPro" id="IPR002078">
    <property type="entry name" value="Sigma_54_int"/>
</dbReference>
<dbReference type="InterPro" id="IPR058031">
    <property type="entry name" value="AAA_lid_NorR"/>
</dbReference>
<evidence type="ECO:0000256" key="1">
    <source>
        <dbReference type="ARBA" id="ARBA00022741"/>
    </source>
</evidence>
<keyword evidence="5" id="KW-0010">Activator</keyword>
<organism evidence="9 10">
    <name type="scientific">Oryzomonas rubra</name>
    <dbReference type="NCBI Taxonomy" id="2509454"/>
    <lineage>
        <taxon>Bacteria</taxon>
        <taxon>Pseudomonadati</taxon>
        <taxon>Thermodesulfobacteriota</taxon>
        <taxon>Desulfuromonadia</taxon>
        <taxon>Geobacterales</taxon>
        <taxon>Geobacteraceae</taxon>
        <taxon>Oryzomonas</taxon>
    </lineage>
</organism>
<dbReference type="InterPro" id="IPR029016">
    <property type="entry name" value="GAF-like_dom_sf"/>
</dbReference>
<evidence type="ECO:0000256" key="2">
    <source>
        <dbReference type="ARBA" id="ARBA00022840"/>
    </source>
</evidence>
<dbReference type="InterPro" id="IPR027417">
    <property type="entry name" value="P-loop_NTPase"/>
</dbReference>
<dbReference type="InterPro" id="IPR003018">
    <property type="entry name" value="GAF"/>
</dbReference>
<dbReference type="Pfam" id="PF25601">
    <property type="entry name" value="AAA_lid_14"/>
    <property type="match status" value="1"/>
</dbReference>
<feature type="region of interest" description="Disordered" evidence="7">
    <location>
        <begin position="434"/>
        <end position="458"/>
    </location>
</feature>
<dbReference type="GO" id="GO:0005524">
    <property type="term" value="F:ATP binding"/>
    <property type="evidence" value="ECO:0007669"/>
    <property type="project" value="UniProtKB-KW"/>
</dbReference>
<feature type="domain" description="Sigma-54 factor interaction" evidence="8">
    <location>
        <begin position="193"/>
        <end position="423"/>
    </location>
</feature>
<keyword evidence="6" id="KW-0804">Transcription</keyword>
<dbReference type="SMART" id="SM00065">
    <property type="entry name" value="GAF"/>
    <property type="match status" value="1"/>
</dbReference>
<dbReference type="AlphaFoldDB" id="A0A5A9X6W2"/>
<dbReference type="Gene3D" id="1.10.8.60">
    <property type="match status" value="1"/>
</dbReference>
<dbReference type="GO" id="GO:0006355">
    <property type="term" value="P:regulation of DNA-templated transcription"/>
    <property type="evidence" value="ECO:0007669"/>
    <property type="project" value="InterPro"/>
</dbReference>
<dbReference type="RefSeq" id="WP_149309707.1">
    <property type="nucleotide sequence ID" value="NZ_SRSD01000012.1"/>
</dbReference>
<dbReference type="Proteomes" id="UP000324298">
    <property type="component" value="Unassembled WGS sequence"/>
</dbReference>
<evidence type="ECO:0000256" key="3">
    <source>
        <dbReference type="ARBA" id="ARBA00023015"/>
    </source>
</evidence>
<reference evidence="9 10" key="1">
    <citation type="submission" date="2019-04" db="EMBL/GenBank/DDBJ databases">
        <title>Geobacter ruber sp. nov., ferric-reducing bacteria isolated from paddy soil.</title>
        <authorList>
            <person name="Xu Z."/>
            <person name="Masuda Y."/>
            <person name="Itoh H."/>
            <person name="Senoo K."/>
        </authorList>
    </citation>
    <scope>NUCLEOTIDE SEQUENCE [LARGE SCALE GENOMIC DNA]</scope>
    <source>
        <strain evidence="9 10">Red88</strain>
    </source>
</reference>
<evidence type="ECO:0000256" key="5">
    <source>
        <dbReference type="ARBA" id="ARBA00023159"/>
    </source>
</evidence>
<keyword evidence="1" id="KW-0547">Nucleotide-binding</keyword>
<evidence type="ECO:0000256" key="7">
    <source>
        <dbReference type="SAM" id="MobiDB-lite"/>
    </source>
</evidence>
<evidence type="ECO:0000256" key="6">
    <source>
        <dbReference type="ARBA" id="ARBA00023163"/>
    </source>
</evidence>
<dbReference type="OrthoDB" id="9814761at2"/>
<dbReference type="PROSITE" id="PS50045">
    <property type="entry name" value="SIGMA54_INTERACT_4"/>
    <property type="match status" value="1"/>
</dbReference>
<dbReference type="SUPFAM" id="SSF55781">
    <property type="entry name" value="GAF domain-like"/>
    <property type="match status" value="1"/>
</dbReference>
<dbReference type="SMART" id="SM00382">
    <property type="entry name" value="AAA"/>
    <property type="match status" value="1"/>
</dbReference>
<dbReference type="Pfam" id="PF00158">
    <property type="entry name" value="Sigma54_activat"/>
    <property type="match status" value="1"/>
</dbReference>
<dbReference type="Gene3D" id="3.30.450.40">
    <property type="match status" value="1"/>
</dbReference>
<dbReference type="FunFam" id="3.40.50.300:FF:000006">
    <property type="entry name" value="DNA-binding transcriptional regulator NtrC"/>
    <property type="match status" value="1"/>
</dbReference>
<keyword evidence="4" id="KW-0238">DNA-binding</keyword>
<dbReference type="Gene3D" id="3.40.50.300">
    <property type="entry name" value="P-loop containing nucleotide triphosphate hydrolases"/>
    <property type="match status" value="1"/>
</dbReference>
<accession>A0A5A9X6W2</accession>
<dbReference type="GO" id="GO:0003677">
    <property type="term" value="F:DNA binding"/>
    <property type="evidence" value="ECO:0007669"/>
    <property type="project" value="UniProtKB-KW"/>
</dbReference>
<dbReference type="InterPro" id="IPR025944">
    <property type="entry name" value="Sigma_54_int_dom_CS"/>
</dbReference>
<name>A0A5A9X6W2_9BACT</name>
<evidence type="ECO:0000313" key="9">
    <source>
        <dbReference type="EMBL" id="KAA0888115.1"/>
    </source>
</evidence>